<dbReference type="SUPFAM" id="SSF81321">
    <property type="entry name" value="Family A G protein-coupled receptor-like"/>
    <property type="match status" value="1"/>
</dbReference>
<feature type="region of interest" description="Disordered" evidence="12">
    <location>
        <begin position="311"/>
        <end position="331"/>
    </location>
</feature>
<sequence>MSNDSCNLPLDTDTFGLTCIYGLIFSLGLPSNLLSLWGLYHLGRSGGGGCQLVYILNLLLSDLLQLLTLPLWILYLQGAHRWPYGQLTCELVGYVFYVNVYASVMFLCLIALDRCLAIVYPLSSRSVRTVKVAALSGVAVWTLTFLFCLSGLLPSVFDSDRLLCLEQYPVSPRYAHFKITTVALVNLKNPNVILSHIGVTLRRSPSLSDHERHKIVGILVVITVNFIVVFGPYHLVGGYRFVSLLLTDEPCGLERSIFLIYRLCYGLTSLNTLLDPLFYIFLCPDARLELQRSLPCLGRGQNTCKKITLSTRSHPNRQRESETGHNNLLAV</sequence>
<accession>A0A8C4IVU5</accession>
<keyword evidence="10 11" id="KW-0807">Transducer</keyword>
<reference evidence="15" key="2">
    <citation type="submission" date="2025-09" db="UniProtKB">
        <authorList>
            <consortium name="Ensembl"/>
        </authorList>
    </citation>
    <scope>IDENTIFICATION</scope>
</reference>
<feature type="transmembrane region" description="Helical" evidence="13">
    <location>
        <begin position="132"/>
        <end position="154"/>
    </location>
</feature>
<evidence type="ECO:0000256" key="10">
    <source>
        <dbReference type="ARBA" id="ARBA00023224"/>
    </source>
</evidence>
<name>A0A8C4IVU5_DICLA</name>
<evidence type="ECO:0000259" key="14">
    <source>
        <dbReference type="PROSITE" id="PS50262"/>
    </source>
</evidence>
<feature type="transmembrane region" description="Helical" evidence="13">
    <location>
        <begin position="94"/>
        <end position="120"/>
    </location>
</feature>
<feature type="transmembrane region" description="Helical" evidence="13">
    <location>
        <begin position="52"/>
        <end position="74"/>
    </location>
</feature>
<proteinExistence type="inferred from homology"/>
<dbReference type="GeneTree" id="ENSGT00950000183136"/>
<dbReference type="PRINTS" id="PR01157">
    <property type="entry name" value="P2YPURNOCPTR"/>
</dbReference>
<dbReference type="PROSITE" id="PS50262">
    <property type="entry name" value="G_PROTEIN_RECEP_F1_2"/>
    <property type="match status" value="1"/>
</dbReference>
<evidence type="ECO:0000256" key="4">
    <source>
        <dbReference type="ARBA" id="ARBA00022989"/>
    </source>
</evidence>
<evidence type="ECO:0000256" key="5">
    <source>
        <dbReference type="ARBA" id="ARBA00023040"/>
    </source>
</evidence>
<dbReference type="PRINTS" id="PR00237">
    <property type="entry name" value="GPCRRHODOPSN"/>
</dbReference>
<feature type="transmembrane region" description="Helical" evidence="13">
    <location>
        <begin position="256"/>
        <end position="282"/>
    </location>
</feature>
<dbReference type="AlphaFoldDB" id="A0A8C4IVU5"/>
<dbReference type="PANTHER" id="PTHR24234:SF9">
    <property type="entry name" value="G-PROTEIN COUPLED RECEPTOR 132-RELATED"/>
    <property type="match status" value="1"/>
</dbReference>
<comment type="subcellular location">
    <subcellularLocation>
        <location evidence="1">Cell membrane</location>
        <topology evidence="1">Multi-pass membrane protein</topology>
    </subcellularLocation>
</comment>
<dbReference type="Pfam" id="PF00001">
    <property type="entry name" value="7tm_1"/>
    <property type="match status" value="1"/>
</dbReference>
<feature type="transmembrane region" description="Helical" evidence="13">
    <location>
        <begin position="20"/>
        <end position="40"/>
    </location>
</feature>
<organism evidence="15 16">
    <name type="scientific">Dicentrarchus labrax</name>
    <name type="common">European seabass</name>
    <name type="synonym">Morone labrax</name>
    <dbReference type="NCBI Taxonomy" id="13489"/>
    <lineage>
        <taxon>Eukaryota</taxon>
        <taxon>Metazoa</taxon>
        <taxon>Chordata</taxon>
        <taxon>Craniata</taxon>
        <taxon>Vertebrata</taxon>
        <taxon>Euteleostomi</taxon>
        <taxon>Actinopterygii</taxon>
        <taxon>Neopterygii</taxon>
        <taxon>Teleostei</taxon>
        <taxon>Neoteleostei</taxon>
        <taxon>Acanthomorphata</taxon>
        <taxon>Eupercaria</taxon>
        <taxon>Moronidae</taxon>
        <taxon>Dicentrarchus</taxon>
    </lineage>
</organism>
<dbReference type="InterPro" id="IPR017452">
    <property type="entry name" value="GPCR_Rhodpsn_7TM"/>
</dbReference>
<evidence type="ECO:0000313" key="15">
    <source>
        <dbReference type="Ensembl" id="ENSDLAP00005062671.1"/>
    </source>
</evidence>
<dbReference type="Gene3D" id="1.20.1070.10">
    <property type="entry name" value="Rhodopsin 7-helix transmembrane proteins"/>
    <property type="match status" value="1"/>
</dbReference>
<evidence type="ECO:0000256" key="3">
    <source>
        <dbReference type="ARBA" id="ARBA00022692"/>
    </source>
</evidence>
<evidence type="ECO:0000256" key="7">
    <source>
        <dbReference type="ARBA" id="ARBA00023157"/>
    </source>
</evidence>
<keyword evidence="4 13" id="KW-1133">Transmembrane helix</keyword>
<keyword evidence="7" id="KW-1015">Disulfide bond</keyword>
<dbReference type="Proteomes" id="UP000694389">
    <property type="component" value="Unassembled WGS sequence"/>
</dbReference>
<evidence type="ECO:0000256" key="2">
    <source>
        <dbReference type="ARBA" id="ARBA00022475"/>
    </source>
</evidence>
<keyword evidence="16" id="KW-1185">Reference proteome</keyword>
<dbReference type="GO" id="GO:0005886">
    <property type="term" value="C:plasma membrane"/>
    <property type="evidence" value="ECO:0007669"/>
    <property type="project" value="UniProtKB-SubCell"/>
</dbReference>
<keyword evidence="2" id="KW-1003">Cell membrane</keyword>
<evidence type="ECO:0000256" key="12">
    <source>
        <dbReference type="SAM" id="MobiDB-lite"/>
    </source>
</evidence>
<evidence type="ECO:0000256" key="9">
    <source>
        <dbReference type="ARBA" id="ARBA00023180"/>
    </source>
</evidence>
<evidence type="ECO:0000256" key="1">
    <source>
        <dbReference type="ARBA" id="ARBA00004651"/>
    </source>
</evidence>
<keyword evidence="5 11" id="KW-0297">G-protein coupled receptor</keyword>
<feature type="transmembrane region" description="Helical" evidence="13">
    <location>
        <begin position="215"/>
        <end position="236"/>
    </location>
</feature>
<dbReference type="Ensembl" id="ENSDLAT00005066315.2">
    <property type="protein sequence ID" value="ENSDLAP00005062671.1"/>
    <property type="gene ID" value="ENSDLAG00005026111.2"/>
</dbReference>
<evidence type="ECO:0000256" key="13">
    <source>
        <dbReference type="SAM" id="Phobius"/>
    </source>
</evidence>
<reference evidence="15" key="1">
    <citation type="submission" date="2025-08" db="UniProtKB">
        <authorList>
            <consortium name="Ensembl"/>
        </authorList>
    </citation>
    <scope>IDENTIFICATION</scope>
</reference>
<comment type="similarity">
    <text evidence="11">Belongs to the G-protein coupled receptor 1 family.</text>
</comment>
<keyword evidence="9" id="KW-0325">Glycoprotein</keyword>
<keyword evidence="6 13" id="KW-0472">Membrane</keyword>
<evidence type="ECO:0000313" key="16">
    <source>
        <dbReference type="Proteomes" id="UP000694389"/>
    </source>
</evidence>
<feature type="domain" description="G-protein coupled receptors family 1 profile" evidence="14">
    <location>
        <begin position="31"/>
        <end position="279"/>
    </location>
</feature>
<evidence type="ECO:0000256" key="6">
    <source>
        <dbReference type="ARBA" id="ARBA00023136"/>
    </source>
</evidence>
<evidence type="ECO:0000256" key="11">
    <source>
        <dbReference type="RuleBase" id="RU000688"/>
    </source>
</evidence>
<dbReference type="PROSITE" id="PS00237">
    <property type="entry name" value="G_PROTEIN_RECEP_F1_1"/>
    <property type="match status" value="1"/>
</dbReference>
<dbReference type="InterPro" id="IPR000276">
    <property type="entry name" value="GPCR_Rhodpsn"/>
</dbReference>
<dbReference type="PANTHER" id="PTHR24234">
    <property type="entry name" value="LYSOPHOSPHATIDIC ACID RECEPTOR 5/SPHINGOSYLPHOSPHORYLCHOLINE RECEPTOR"/>
    <property type="match status" value="1"/>
</dbReference>
<keyword evidence="8 11" id="KW-0675">Receptor</keyword>
<protein>
    <submittedName>
        <fullName evidence="15">Si:dkey-165a24.9</fullName>
    </submittedName>
</protein>
<dbReference type="GO" id="GO:0004930">
    <property type="term" value="F:G protein-coupled receptor activity"/>
    <property type="evidence" value="ECO:0007669"/>
    <property type="project" value="UniProtKB-KW"/>
</dbReference>
<evidence type="ECO:0000256" key="8">
    <source>
        <dbReference type="ARBA" id="ARBA00023170"/>
    </source>
</evidence>
<keyword evidence="3 11" id="KW-0812">Transmembrane</keyword>